<protein>
    <recommendedName>
        <fullName evidence="1">DUF4145 domain-containing protein</fullName>
    </recommendedName>
</protein>
<feature type="domain" description="DUF4145" evidence="1">
    <location>
        <begin position="113"/>
        <end position="206"/>
    </location>
</feature>
<sequence>MSVYVSDCPRCGAKRITHDVKAFTQIGVAHGWQHVYEIFCVCRHCRQGTIFVGADDSPEQGNTLSGIGLMHANISLNDFLRQEGYISKKDERRVAAPVHVPQEIAIAFDEGATCFAVNCFNAAGAMFRLCVDLATVDLLPADGTPERPNPRVCRDLGLRLPWLFDTNKLPNDLRDLATCIREDGNDGAHRGTLTKDEAADLQDFCEIFLTRVFTDPGRVLAAAERREARRAQ</sequence>
<dbReference type="EMBL" id="CABPSH010000002">
    <property type="protein sequence ID" value="VVD75910.1"/>
    <property type="molecule type" value="Genomic_DNA"/>
</dbReference>
<proteinExistence type="predicted"/>
<evidence type="ECO:0000313" key="3">
    <source>
        <dbReference type="Proteomes" id="UP000400981"/>
    </source>
</evidence>
<keyword evidence="3" id="KW-1185">Reference proteome</keyword>
<evidence type="ECO:0000313" key="2">
    <source>
        <dbReference type="EMBL" id="VVD75910.1"/>
    </source>
</evidence>
<evidence type="ECO:0000259" key="1">
    <source>
        <dbReference type="Pfam" id="PF13643"/>
    </source>
</evidence>
<accession>A0A5E4SJL2</accession>
<reference evidence="2 3" key="1">
    <citation type="submission" date="2019-08" db="EMBL/GenBank/DDBJ databases">
        <authorList>
            <person name="Peeters C."/>
        </authorList>
    </citation>
    <scope>NUCLEOTIDE SEQUENCE [LARGE SCALE GENOMIC DNA]</scope>
    <source>
        <strain evidence="2 3">LMG 31012</strain>
    </source>
</reference>
<dbReference type="Pfam" id="PF13643">
    <property type="entry name" value="DUF4145"/>
    <property type="match status" value="1"/>
</dbReference>
<dbReference type="AlphaFoldDB" id="A0A5E4SJL2"/>
<gene>
    <name evidence="2" type="ORF">PEP31012_00837</name>
</gene>
<dbReference type="InterPro" id="IPR025285">
    <property type="entry name" value="DUF4145"/>
</dbReference>
<organism evidence="2 3">
    <name type="scientific">Pandoraea eparura</name>
    <dbReference type="NCBI Taxonomy" id="2508291"/>
    <lineage>
        <taxon>Bacteria</taxon>
        <taxon>Pseudomonadati</taxon>
        <taxon>Pseudomonadota</taxon>
        <taxon>Betaproteobacteria</taxon>
        <taxon>Burkholderiales</taxon>
        <taxon>Burkholderiaceae</taxon>
        <taxon>Pandoraea</taxon>
    </lineage>
</organism>
<name>A0A5E4SJL2_9BURK</name>
<dbReference type="Proteomes" id="UP000400981">
    <property type="component" value="Unassembled WGS sequence"/>
</dbReference>
<dbReference type="OrthoDB" id="4558460at2"/>
<dbReference type="RefSeq" id="WP_150588116.1">
    <property type="nucleotide sequence ID" value="NZ_CABPSH010000002.1"/>
</dbReference>